<sequence>MFPQLTLNQRGKVNTCNLVVSHARICCRNLIMLETKRIYQILVFSALTLRCHNIQHAHLKVLLQQSL</sequence>
<proteinExistence type="predicted"/>
<dbReference type="EMBL" id="GGEC01056345">
    <property type="protein sequence ID" value="MBX36829.1"/>
    <property type="molecule type" value="Transcribed_RNA"/>
</dbReference>
<name>A0A2P2N2Y3_RHIMU</name>
<protein>
    <submittedName>
        <fullName evidence="1">Uncharacterized protein</fullName>
    </submittedName>
</protein>
<dbReference type="AlphaFoldDB" id="A0A2P2N2Y3"/>
<evidence type="ECO:0000313" key="1">
    <source>
        <dbReference type="EMBL" id="MBX36829.1"/>
    </source>
</evidence>
<reference evidence="1" key="1">
    <citation type="submission" date="2018-02" db="EMBL/GenBank/DDBJ databases">
        <title>Rhizophora mucronata_Transcriptome.</title>
        <authorList>
            <person name="Meera S.P."/>
            <person name="Sreeshan A."/>
            <person name="Augustine A."/>
        </authorList>
    </citation>
    <scope>NUCLEOTIDE SEQUENCE</scope>
    <source>
        <tissue evidence="1">Leaf</tissue>
    </source>
</reference>
<accession>A0A2P2N2Y3</accession>
<organism evidence="1">
    <name type="scientific">Rhizophora mucronata</name>
    <name type="common">Asiatic mangrove</name>
    <dbReference type="NCBI Taxonomy" id="61149"/>
    <lineage>
        <taxon>Eukaryota</taxon>
        <taxon>Viridiplantae</taxon>
        <taxon>Streptophyta</taxon>
        <taxon>Embryophyta</taxon>
        <taxon>Tracheophyta</taxon>
        <taxon>Spermatophyta</taxon>
        <taxon>Magnoliopsida</taxon>
        <taxon>eudicotyledons</taxon>
        <taxon>Gunneridae</taxon>
        <taxon>Pentapetalae</taxon>
        <taxon>rosids</taxon>
        <taxon>fabids</taxon>
        <taxon>Malpighiales</taxon>
        <taxon>Rhizophoraceae</taxon>
        <taxon>Rhizophora</taxon>
    </lineage>
</organism>